<gene>
    <name evidence="2" type="ORF">SR41_14420</name>
</gene>
<accession>A0A0D1M3G0</accession>
<keyword evidence="1" id="KW-1133">Transmembrane helix</keyword>
<dbReference type="Proteomes" id="UP000033203">
    <property type="component" value="Unassembled WGS sequence"/>
</dbReference>
<reference evidence="2 3" key="1">
    <citation type="submission" date="2015-01" db="EMBL/GenBank/DDBJ databases">
        <title>Genome of Sphingomonas taxi strain 30a.</title>
        <authorList>
            <person name="Eevers N."/>
            <person name="Van Hamme J."/>
            <person name="Bottos E."/>
            <person name="Weyens N."/>
            <person name="Vangronsveld J."/>
        </authorList>
    </citation>
    <scope>NUCLEOTIDE SEQUENCE [LARGE SCALE GENOMIC DNA]</scope>
    <source>
        <strain evidence="2 3">30a</strain>
    </source>
</reference>
<keyword evidence="1" id="KW-0812">Transmembrane</keyword>
<feature type="transmembrane region" description="Helical" evidence="1">
    <location>
        <begin position="6"/>
        <end position="30"/>
    </location>
</feature>
<protein>
    <submittedName>
        <fullName evidence="2">Uncharacterized protein</fullName>
    </submittedName>
</protein>
<feature type="transmembrane region" description="Helical" evidence="1">
    <location>
        <begin position="42"/>
        <end position="64"/>
    </location>
</feature>
<evidence type="ECO:0000256" key="1">
    <source>
        <dbReference type="SAM" id="Phobius"/>
    </source>
</evidence>
<dbReference type="PATRIC" id="fig|1549858.7.peg.2090"/>
<evidence type="ECO:0000313" key="3">
    <source>
        <dbReference type="Proteomes" id="UP000033203"/>
    </source>
</evidence>
<comment type="caution">
    <text evidence="2">The sequence shown here is derived from an EMBL/GenBank/DDBJ whole genome shotgun (WGS) entry which is preliminary data.</text>
</comment>
<dbReference type="AlphaFoldDB" id="A0A0D1M3G0"/>
<name>A0A0D1M3G0_9SPHN</name>
<sequence>MDDQHITYAIMALVMAGGIAFALVAGRIQYVGRRVIDRQNDAALFWTHLAAWAVVGIGLALSAVL</sequence>
<keyword evidence="1" id="KW-0472">Membrane</keyword>
<evidence type="ECO:0000313" key="2">
    <source>
        <dbReference type="EMBL" id="KIU26495.1"/>
    </source>
</evidence>
<organism evidence="2 3">
    <name type="scientific">Sphingomonas melonis</name>
    <dbReference type="NCBI Taxonomy" id="152682"/>
    <lineage>
        <taxon>Bacteria</taxon>
        <taxon>Pseudomonadati</taxon>
        <taxon>Pseudomonadota</taxon>
        <taxon>Alphaproteobacteria</taxon>
        <taxon>Sphingomonadales</taxon>
        <taxon>Sphingomonadaceae</taxon>
        <taxon>Sphingomonas</taxon>
    </lineage>
</organism>
<dbReference type="EMBL" id="JXTP01000075">
    <property type="protein sequence ID" value="KIU26495.1"/>
    <property type="molecule type" value="Genomic_DNA"/>
</dbReference>
<proteinExistence type="predicted"/>